<dbReference type="PANTHER" id="PTHR30404:SF0">
    <property type="entry name" value="N-ACETYLMURAMOYL-L-ALANINE AMIDASE AMIC"/>
    <property type="match status" value="1"/>
</dbReference>
<dbReference type="RefSeq" id="WP_258567890.1">
    <property type="nucleotide sequence ID" value="NZ_CP092900.1"/>
</dbReference>
<accession>A0ABY5DH58</accession>
<sequence>MTKSFFCTFFLLFHLVCATDTYTLSSDESLVIDETDFGYHLRASSSLSLAEIPAYAENSSILDTNESSILLSVNKGSFIRTKRLDAKHVEITVHDESEKSDYFTVLLDAGHGGHDPGALSQSGMFEKDVTLDFVKLISESLLKHRGVNLMYTRINDTTLSKYDRLKIILDAQPDLVISVHADASTSNLPSGFGVFVLDQNKSASMRSIKLLEPFDGVPNYTDSTGYANAIIKQLKNKVKLHADVAKTAPLVVLRAPGIPSMLLELGFLSNADEAKLLANKSYLKTLSIEVAHAIMQKHWAA</sequence>
<evidence type="ECO:0000256" key="2">
    <source>
        <dbReference type="ARBA" id="ARBA00011901"/>
    </source>
</evidence>
<dbReference type="SUPFAM" id="SSF53187">
    <property type="entry name" value="Zn-dependent exopeptidases"/>
    <property type="match status" value="1"/>
</dbReference>
<name>A0ABY5DH58_9GAMM</name>
<reference evidence="6 7" key="1">
    <citation type="journal article" date="2022" name="Nat. Microbiol.">
        <title>The microbiome of a bacterivorous marine choanoflagellate contains a resource-demanding obligate bacterial associate.</title>
        <authorList>
            <person name="Needham D.M."/>
            <person name="Poirier C."/>
            <person name="Bachy C."/>
            <person name="George E.E."/>
            <person name="Wilken S."/>
            <person name="Yung C.C.M."/>
            <person name="Limardo A.J."/>
            <person name="Morando M."/>
            <person name="Sudek L."/>
            <person name="Malmstrom R.R."/>
            <person name="Keeling P.J."/>
            <person name="Santoro A.E."/>
            <person name="Worden A.Z."/>
        </authorList>
    </citation>
    <scope>NUCLEOTIDE SEQUENCE [LARGE SCALE GENOMIC DNA]</scope>
    <source>
        <strain evidence="6 7">Comchoano-1</strain>
    </source>
</reference>
<dbReference type="Gene3D" id="3.40.630.40">
    <property type="entry name" value="Zn-dependent exopeptidases"/>
    <property type="match status" value="1"/>
</dbReference>
<evidence type="ECO:0000313" key="7">
    <source>
        <dbReference type="Proteomes" id="UP001055955"/>
    </source>
</evidence>
<keyword evidence="7" id="KW-1185">Reference proteome</keyword>
<dbReference type="Proteomes" id="UP001055955">
    <property type="component" value="Chromosome"/>
</dbReference>
<evidence type="ECO:0000313" key="6">
    <source>
        <dbReference type="EMBL" id="UTC24106.1"/>
    </source>
</evidence>
<organism evidence="6 7">
    <name type="scientific">Candidatus Comchoanobacter bicostacola</name>
    <dbReference type="NCBI Taxonomy" id="2919598"/>
    <lineage>
        <taxon>Bacteria</taxon>
        <taxon>Pseudomonadati</taxon>
        <taxon>Pseudomonadota</taxon>
        <taxon>Gammaproteobacteria</taxon>
        <taxon>Candidatus Comchoanobacterales</taxon>
        <taxon>Candidatus Comchoanobacteraceae</taxon>
        <taxon>Candidatus Comchoanobacter</taxon>
    </lineage>
</organism>
<proteinExistence type="predicted"/>
<protein>
    <recommendedName>
        <fullName evidence="2">N-acetylmuramoyl-L-alanine amidase</fullName>
        <ecNumber evidence="2">3.5.1.28</ecNumber>
    </recommendedName>
</protein>
<feature type="domain" description="MurNAc-LAA" evidence="5">
    <location>
        <begin position="165"/>
        <end position="295"/>
    </location>
</feature>
<dbReference type="InterPro" id="IPR002508">
    <property type="entry name" value="MurNAc-LAA_cat"/>
</dbReference>
<feature type="signal peptide" evidence="4">
    <location>
        <begin position="1"/>
        <end position="18"/>
    </location>
</feature>
<dbReference type="EMBL" id="CP092900">
    <property type="protein sequence ID" value="UTC24106.1"/>
    <property type="molecule type" value="Genomic_DNA"/>
</dbReference>
<keyword evidence="3" id="KW-0378">Hydrolase</keyword>
<evidence type="ECO:0000256" key="3">
    <source>
        <dbReference type="ARBA" id="ARBA00022801"/>
    </source>
</evidence>
<feature type="chain" id="PRO_5047390392" description="N-acetylmuramoyl-L-alanine amidase" evidence="4">
    <location>
        <begin position="19"/>
        <end position="301"/>
    </location>
</feature>
<dbReference type="InterPro" id="IPR050695">
    <property type="entry name" value="N-acetylmuramoyl_amidase_3"/>
</dbReference>
<dbReference type="EC" id="3.5.1.28" evidence="2"/>
<evidence type="ECO:0000256" key="4">
    <source>
        <dbReference type="SAM" id="SignalP"/>
    </source>
</evidence>
<evidence type="ECO:0000259" key="5">
    <source>
        <dbReference type="SMART" id="SM00646"/>
    </source>
</evidence>
<keyword evidence="4" id="KW-0732">Signal</keyword>
<gene>
    <name evidence="6" type="ORF">MMH89_02550</name>
</gene>
<dbReference type="Pfam" id="PF01520">
    <property type="entry name" value="Amidase_3"/>
    <property type="match status" value="1"/>
</dbReference>
<dbReference type="PANTHER" id="PTHR30404">
    <property type="entry name" value="N-ACETYLMURAMOYL-L-ALANINE AMIDASE"/>
    <property type="match status" value="1"/>
</dbReference>
<dbReference type="SMART" id="SM00646">
    <property type="entry name" value="Ami_3"/>
    <property type="match status" value="1"/>
</dbReference>
<evidence type="ECO:0000256" key="1">
    <source>
        <dbReference type="ARBA" id="ARBA00001561"/>
    </source>
</evidence>
<dbReference type="CDD" id="cd02696">
    <property type="entry name" value="MurNAc-LAA"/>
    <property type="match status" value="1"/>
</dbReference>
<comment type="catalytic activity">
    <reaction evidence="1">
        <text>Hydrolyzes the link between N-acetylmuramoyl residues and L-amino acid residues in certain cell-wall glycopeptides.</text>
        <dbReference type="EC" id="3.5.1.28"/>
    </reaction>
</comment>